<keyword evidence="4" id="KW-1185">Reference proteome</keyword>
<sequence length="850" mass="93050">MECNEKLNIHQINKLDVNDLKRKDIFPITVTSAVFDKQGNSLEAILLQNNSIFLSYKGSSEATRITVPLKMRRKGLIISYKDYDGKAITEKLVYDDTVADDIFKLDSSWTRIGDVIISGEISISPNGTWIINGKDSGIKAVGPKGDNGLSPIVRTNNNKLEYSYNGTEWTVISDYIAAWFRFENNKIQISRDNIRWIDLSESFTQNLYIKGYVATISALPSNATQGDIYMVGPQTSGGTDYLMYIKDSTGWKDNGSFTSITAGVVQELGDSETKIISQKIVSENINNLLNIYSDCIKSIEASDSLLGGNSDFISNSIVDILSINTSELSLPIVDYDGNLGNSTQMLWATVQDGRYYHIVGDIETTVPMSIIVGWSSTPSDSTLITNYNSWKPSGKQHIDIIVKAEGVRMSLAKGLTITRITPNLVTTKVQTRSAISNLTTPTVAMSTANRRGPNYLIPKGSTISSFSFIPKQAGTSLMEVWKLEDGVLTVIDSLDITATNTSETQIESYIGKTLLYDTLFTFVDKEGTAGCIGMNNSSTTSSRMGQFSISVASGNQVNFTDVVSTFGALSMRIIYTIPINNDVKDVGNLGVLEVGAYKQFTTIQSAVNTARDGDTILIYPGIYNERVQAWGKNINLVGISRETCVLQDDSSDYRTPPLEMNVGSVQNMTIIETASNPDPAIDGVILPEGFPAKDMAYTIHAESSVNSYNRSLKIIGCRLINANRPCIGAGTYNNYSIEIIDTELYSGVGVYEEYKRGALYVHAKADGTGVSQSLKISKCDIYCEDNLAVTLRGYSNNSIKNFDIIVINCNIYSTINGKADSIINNNFGINSGMLLNDRSFGNNVAILNKL</sequence>
<dbReference type="SUPFAM" id="SSF51126">
    <property type="entry name" value="Pectin lyase-like"/>
    <property type="match status" value="1"/>
</dbReference>
<evidence type="ECO:0000256" key="1">
    <source>
        <dbReference type="ARBA" id="ARBA00004328"/>
    </source>
</evidence>
<reference evidence="3" key="1">
    <citation type="submission" date="2023-01" db="EMBL/GenBank/DDBJ databases">
        <title>New crAssphage isolates infecting Bacteroides cellulosilyticus.</title>
        <authorList>
            <person name="Papudeshi B."/>
            <person name="Vega A.A."/>
            <person name="Souza C."/>
            <person name="Giles S.K."/>
            <person name="Mallawaarachchi V."/>
            <person name="Roach M.J."/>
            <person name="An M."/>
            <person name="Jacobson N."/>
            <person name="McNair K."/>
            <person name="Mora M.F."/>
            <person name="Pastrana K."/>
            <person name="Leigh C."/>
            <person name="Cram C."/>
            <person name="Plewa W.S."/>
            <person name="Grigson S.R."/>
            <person name="Bouras G.S."/>
            <person name="Decewicz P."/>
            <person name="Luque A."/>
            <person name="Droit L."/>
            <person name="Handley S."/>
            <person name="Segall A.M."/>
            <person name="Dinsdale E.A."/>
            <person name="Edwards R.A."/>
        </authorList>
    </citation>
    <scope>NUCLEOTIDE SEQUENCE</scope>
    <source>
        <strain evidence="3">Bc11</strain>
    </source>
</reference>
<dbReference type="Proteomes" id="UP001269161">
    <property type="component" value="Segment"/>
</dbReference>
<evidence type="ECO:0000313" key="4">
    <source>
        <dbReference type="Proteomes" id="UP001269161"/>
    </source>
</evidence>
<dbReference type="RefSeq" id="YP_011108620.1">
    <property type="nucleotide sequence ID" value="NC_091965.1"/>
</dbReference>
<dbReference type="GO" id="GO:0044423">
    <property type="term" value="C:virion component"/>
    <property type="evidence" value="ECO:0007669"/>
    <property type="project" value="UniProtKB-KW"/>
</dbReference>
<proteinExistence type="predicted"/>
<protein>
    <submittedName>
        <fullName evidence="3">Uncharacterized protein</fullName>
    </submittedName>
</protein>
<dbReference type="Gene3D" id="2.160.20.10">
    <property type="entry name" value="Single-stranded right-handed beta-helix, Pectin lyase-like"/>
    <property type="match status" value="1"/>
</dbReference>
<dbReference type="InterPro" id="IPR011050">
    <property type="entry name" value="Pectin_lyase_fold/virulence"/>
</dbReference>
<dbReference type="GO" id="GO:0051701">
    <property type="term" value="P:biological process involved in interaction with host"/>
    <property type="evidence" value="ECO:0007669"/>
    <property type="project" value="UniProtKB-ARBA"/>
</dbReference>
<keyword evidence="2" id="KW-0946">Virion</keyword>
<accession>A0AAF0D558</accession>
<dbReference type="EMBL" id="OQ198719">
    <property type="protein sequence ID" value="WEU69858.1"/>
    <property type="molecule type" value="Genomic_DNA"/>
</dbReference>
<dbReference type="InterPro" id="IPR012334">
    <property type="entry name" value="Pectin_lyas_fold"/>
</dbReference>
<dbReference type="GO" id="GO:0019058">
    <property type="term" value="P:viral life cycle"/>
    <property type="evidence" value="ECO:0007669"/>
    <property type="project" value="UniProtKB-ARBA"/>
</dbReference>
<evidence type="ECO:0000256" key="2">
    <source>
        <dbReference type="ARBA" id="ARBA00022844"/>
    </source>
</evidence>
<evidence type="ECO:0000313" key="3">
    <source>
        <dbReference type="EMBL" id="WEU69858.1"/>
    </source>
</evidence>
<comment type="subcellular location">
    <subcellularLocation>
        <location evidence="1">Virion</location>
    </subcellularLocation>
</comment>
<name>A0AAF0D558_9CAUD</name>
<organism evidence="3 4">
    <name type="scientific">Caudoviricetes sp. 'Rudgehvirus jaberico'</name>
    <dbReference type="NCBI Taxonomy" id="3028515"/>
    <lineage>
        <taxon>Viruses</taxon>
        <taxon>Duplodnaviria</taxon>
        <taxon>Heunggongvirae</taxon>
        <taxon>Uroviricota</taxon>
        <taxon>Caudoviricetes</taxon>
        <taxon>Crassvirales</taxon>
        <taxon>Intestiviridae</taxon>
        <taxon>Crudevirinae</taxon>
    </lineage>
</organism>